<dbReference type="SUPFAM" id="SSF55120">
    <property type="entry name" value="Pseudouridine synthase"/>
    <property type="match status" value="1"/>
</dbReference>
<dbReference type="Pfam" id="PF00849">
    <property type="entry name" value="PseudoU_synth_2"/>
    <property type="match status" value="1"/>
</dbReference>
<gene>
    <name evidence="2" type="ORF">SP90_07690</name>
</gene>
<dbReference type="CDD" id="cd02869">
    <property type="entry name" value="PseudoU_synth_RluA_like"/>
    <property type="match status" value="1"/>
</dbReference>
<keyword evidence="3" id="KW-1185">Reference proteome</keyword>
<dbReference type="GO" id="GO:0000455">
    <property type="term" value="P:enzyme-directed rRNA pseudouridine synthesis"/>
    <property type="evidence" value="ECO:0007669"/>
    <property type="project" value="TreeGrafter"/>
</dbReference>
<dbReference type="PANTHER" id="PTHR21600:SF89">
    <property type="entry name" value="RIBOSOMAL LARGE SUBUNIT PSEUDOURIDINE SYNTHASE A"/>
    <property type="match status" value="1"/>
</dbReference>
<comment type="caution">
    <text evidence="2">The sequence shown here is derived from an EMBL/GenBank/DDBJ whole genome shotgun (WGS) entry which is preliminary data.</text>
</comment>
<feature type="domain" description="Pseudouridine synthase RsuA/RluA-like" evidence="1">
    <location>
        <begin position="13"/>
        <end position="160"/>
    </location>
</feature>
<dbReference type="Proteomes" id="UP000091979">
    <property type="component" value="Unassembled WGS sequence"/>
</dbReference>
<evidence type="ECO:0000313" key="3">
    <source>
        <dbReference type="Proteomes" id="UP000091979"/>
    </source>
</evidence>
<accession>A0A1B7XE72</accession>
<dbReference type="OrthoDB" id="128480at2"/>
<dbReference type="RefSeq" id="WP_066854229.1">
    <property type="nucleotide sequence ID" value="NZ_JXMS01000010.1"/>
</dbReference>
<dbReference type="Gene3D" id="3.30.2350.10">
    <property type="entry name" value="Pseudouridine synthase"/>
    <property type="match status" value="1"/>
</dbReference>
<reference evidence="2 3" key="1">
    <citation type="submission" date="2015-01" db="EMBL/GenBank/DDBJ databases">
        <title>Desulfovibrio sp. JC271 draft genome sequence.</title>
        <authorList>
            <person name="Shivani Y."/>
            <person name="Subhash Y."/>
            <person name="Sasikala C."/>
            <person name="Ramana C.V."/>
        </authorList>
    </citation>
    <scope>NUCLEOTIDE SEQUENCE [LARGE SCALE GENOMIC DNA]</scope>
    <source>
        <strain evidence="2 3">JC271</strain>
    </source>
</reference>
<dbReference type="InterPro" id="IPR020103">
    <property type="entry name" value="PsdUridine_synth_cat_dom_sf"/>
</dbReference>
<dbReference type="STRING" id="1560234.SP90_07690"/>
<dbReference type="AlphaFoldDB" id="A0A1B7XE72"/>
<dbReference type="InterPro" id="IPR006145">
    <property type="entry name" value="PsdUridine_synth_RsuA/RluA"/>
</dbReference>
<evidence type="ECO:0000259" key="1">
    <source>
        <dbReference type="Pfam" id="PF00849"/>
    </source>
</evidence>
<dbReference type="EMBL" id="JXMS01000010">
    <property type="protein sequence ID" value="OBQ52437.1"/>
    <property type="molecule type" value="Genomic_DNA"/>
</dbReference>
<dbReference type="GO" id="GO:0003723">
    <property type="term" value="F:RNA binding"/>
    <property type="evidence" value="ECO:0007669"/>
    <property type="project" value="InterPro"/>
</dbReference>
<dbReference type="InterPro" id="IPR050188">
    <property type="entry name" value="RluA_PseudoU_synthase"/>
</dbReference>
<dbReference type="InterPro" id="IPR006224">
    <property type="entry name" value="PsdUridine_synth_RluA-like_CS"/>
</dbReference>
<proteinExistence type="predicted"/>
<dbReference type="GO" id="GO:0140098">
    <property type="term" value="F:catalytic activity, acting on RNA"/>
    <property type="evidence" value="ECO:0007669"/>
    <property type="project" value="UniProtKB-ARBA"/>
</dbReference>
<protein>
    <submittedName>
        <fullName evidence="2">Pseudouridine synthase</fullName>
    </submittedName>
</protein>
<dbReference type="PATRIC" id="fig|1560234.3.peg.354"/>
<name>A0A1B7XE72_9BACT</name>
<dbReference type="PROSITE" id="PS01129">
    <property type="entry name" value="PSI_RLU"/>
    <property type="match status" value="1"/>
</dbReference>
<dbReference type="GO" id="GO:0009982">
    <property type="term" value="F:pseudouridine synthase activity"/>
    <property type="evidence" value="ECO:0007669"/>
    <property type="project" value="InterPro"/>
</dbReference>
<dbReference type="PANTHER" id="PTHR21600">
    <property type="entry name" value="MITOCHONDRIAL RNA PSEUDOURIDINE SYNTHASE"/>
    <property type="match status" value="1"/>
</dbReference>
<sequence>MYFLSIIYEDTKLVVVNKPGGLLSVPGKGEENQDSVETRIKERYPACTKIPTVHRLDMDTSGLLVLALTKRAKRELSEQFQNREVSKRYVALIEGELADQGGSISLPLRMDLDNRPYSVVDPEQGRPAHTEWRNLGVENGCTRVEFVLHTGRTHQLRLHALYGLGYPIVGDRLYGNGTEPGQMKLHAAYLRFMHPKTKEILEFESEPSF</sequence>
<organism evidence="2 3">
    <name type="scientific">Halodesulfovibrio spirochaetisodalis</name>
    <dbReference type="NCBI Taxonomy" id="1560234"/>
    <lineage>
        <taxon>Bacteria</taxon>
        <taxon>Pseudomonadati</taxon>
        <taxon>Thermodesulfobacteriota</taxon>
        <taxon>Desulfovibrionia</taxon>
        <taxon>Desulfovibrionales</taxon>
        <taxon>Desulfovibrionaceae</taxon>
        <taxon>Halodesulfovibrio</taxon>
    </lineage>
</organism>
<evidence type="ECO:0000313" key="2">
    <source>
        <dbReference type="EMBL" id="OBQ52437.1"/>
    </source>
</evidence>